<sequence>MCKIITILRTILAQRKKPLTEEEAKGEIIKDLIKQYNYTSGKNKVNSFKKDIIGETFRTDDLLTQLLLETSQHKYECIGCGIIFKNIEIKECLLDDPSKEEFYNSHIYKHVVCKRLHERGFDQRNKDYSPPDLMETTEESVKL</sequence>
<feature type="region of interest" description="Disordered" evidence="1">
    <location>
        <begin position="124"/>
        <end position="143"/>
    </location>
</feature>
<evidence type="ECO:0000256" key="1">
    <source>
        <dbReference type="SAM" id="MobiDB-lite"/>
    </source>
</evidence>
<reference evidence="2" key="1">
    <citation type="journal article" date="2020" name="Nature">
        <title>Giant virus diversity and host interactions through global metagenomics.</title>
        <authorList>
            <person name="Schulz F."/>
            <person name="Roux S."/>
            <person name="Paez-Espino D."/>
            <person name="Jungbluth S."/>
            <person name="Walsh D.A."/>
            <person name="Denef V.J."/>
            <person name="McMahon K.D."/>
            <person name="Konstantinidis K.T."/>
            <person name="Eloe-Fadrosh E.A."/>
            <person name="Kyrpides N.C."/>
            <person name="Woyke T."/>
        </authorList>
    </citation>
    <scope>NUCLEOTIDE SEQUENCE</scope>
    <source>
        <strain evidence="2">GVMAG-M-3300027833-19</strain>
    </source>
</reference>
<evidence type="ECO:0000313" key="2">
    <source>
        <dbReference type="EMBL" id="QHU30484.1"/>
    </source>
</evidence>
<accession>A0A6C0LLQ2</accession>
<dbReference type="AlphaFoldDB" id="A0A6C0LLQ2"/>
<proteinExistence type="predicted"/>
<dbReference type="EMBL" id="MN740509">
    <property type="protein sequence ID" value="QHU30484.1"/>
    <property type="molecule type" value="Genomic_DNA"/>
</dbReference>
<protein>
    <submittedName>
        <fullName evidence="2">Uncharacterized protein</fullName>
    </submittedName>
</protein>
<organism evidence="2">
    <name type="scientific">viral metagenome</name>
    <dbReference type="NCBI Taxonomy" id="1070528"/>
    <lineage>
        <taxon>unclassified sequences</taxon>
        <taxon>metagenomes</taxon>
        <taxon>organismal metagenomes</taxon>
    </lineage>
</organism>
<name>A0A6C0LLQ2_9ZZZZ</name>